<reference evidence="2 3" key="1">
    <citation type="submission" date="2019-06" db="EMBL/GenBank/DDBJ databases">
        <title>Genome analyses of bacteria isolated from kimchi.</title>
        <authorList>
            <person name="Lee S."/>
            <person name="Ahn S."/>
            <person name="Roh S."/>
        </authorList>
    </citation>
    <scope>NUCLEOTIDE SEQUENCE [LARGE SCALE GENOMIC DNA]</scope>
    <source>
        <strain evidence="2 3">CBA3625</strain>
    </source>
</reference>
<proteinExistence type="predicted"/>
<dbReference type="Gene3D" id="1.10.260.40">
    <property type="entry name" value="lambda repressor-like DNA-binding domains"/>
    <property type="match status" value="1"/>
</dbReference>
<dbReference type="EMBL" id="CP042387">
    <property type="protein sequence ID" value="QEA43274.1"/>
    <property type="molecule type" value="Genomic_DNA"/>
</dbReference>
<feature type="domain" description="HTH cro/C1-type" evidence="1">
    <location>
        <begin position="32"/>
        <end position="88"/>
    </location>
</feature>
<dbReference type="RefSeq" id="WP_147000618.1">
    <property type="nucleotide sequence ID" value="NZ_CP116456.1"/>
</dbReference>
<dbReference type="AlphaFoldDB" id="A0AAP9EBB0"/>
<sequence length="93" mass="10667">MVTKRDFRTSSKKELLYYYANSVYNTHYGRVIAQAMIDNDYTYSEVARRAGLSDPTNVRVIVSGQRRDPYFSSLAKIAMALDLTLDRFTDGVK</sequence>
<evidence type="ECO:0000313" key="3">
    <source>
        <dbReference type="Proteomes" id="UP000321298"/>
    </source>
</evidence>
<dbReference type="SUPFAM" id="SSF47413">
    <property type="entry name" value="lambda repressor-like DNA-binding domains"/>
    <property type="match status" value="1"/>
</dbReference>
<dbReference type="GO" id="GO:0003677">
    <property type="term" value="F:DNA binding"/>
    <property type="evidence" value="ECO:0007669"/>
    <property type="project" value="InterPro"/>
</dbReference>
<organism evidence="2 3">
    <name type="scientific">Leuconostoc lactis</name>
    <dbReference type="NCBI Taxonomy" id="1246"/>
    <lineage>
        <taxon>Bacteria</taxon>
        <taxon>Bacillati</taxon>
        <taxon>Bacillota</taxon>
        <taxon>Bacilli</taxon>
        <taxon>Lactobacillales</taxon>
        <taxon>Lactobacillaceae</taxon>
        <taxon>Leuconostoc</taxon>
    </lineage>
</organism>
<name>A0AAP9EBB0_LEULA</name>
<gene>
    <name evidence="2" type="ORF">FGL83_00495</name>
</gene>
<dbReference type="Proteomes" id="UP000321298">
    <property type="component" value="Chromosome"/>
</dbReference>
<dbReference type="InterPro" id="IPR001387">
    <property type="entry name" value="Cro/C1-type_HTH"/>
</dbReference>
<dbReference type="PROSITE" id="PS50943">
    <property type="entry name" value="HTH_CROC1"/>
    <property type="match status" value="1"/>
</dbReference>
<accession>A0AAP9EBB0</accession>
<protein>
    <submittedName>
        <fullName evidence="2">Helix-turn-helix transcriptional regulator</fullName>
    </submittedName>
</protein>
<keyword evidence="3" id="KW-1185">Reference proteome</keyword>
<dbReference type="InterPro" id="IPR010982">
    <property type="entry name" value="Lambda_DNA-bd_dom_sf"/>
</dbReference>
<evidence type="ECO:0000313" key="2">
    <source>
        <dbReference type="EMBL" id="QEA43274.1"/>
    </source>
</evidence>
<dbReference type="Pfam" id="PF13443">
    <property type="entry name" value="HTH_26"/>
    <property type="match status" value="1"/>
</dbReference>
<dbReference type="CDD" id="cd00093">
    <property type="entry name" value="HTH_XRE"/>
    <property type="match status" value="1"/>
</dbReference>
<evidence type="ECO:0000259" key="1">
    <source>
        <dbReference type="PROSITE" id="PS50943"/>
    </source>
</evidence>